<dbReference type="OrthoDB" id="3561359at2759"/>
<dbReference type="GO" id="GO:0140115">
    <property type="term" value="P:export across plasma membrane"/>
    <property type="evidence" value="ECO:0007669"/>
    <property type="project" value="UniProtKB-ARBA"/>
</dbReference>
<dbReference type="InterPro" id="IPR005829">
    <property type="entry name" value="Sugar_transporter_CS"/>
</dbReference>
<feature type="domain" description="Major facilitator superfamily (MFS) profile" evidence="7">
    <location>
        <begin position="66"/>
        <end position="521"/>
    </location>
</feature>
<gene>
    <name evidence="8" type="ORF">Micbo1qcDRAFT_226065</name>
</gene>
<dbReference type="GO" id="GO:0022857">
    <property type="term" value="F:transmembrane transporter activity"/>
    <property type="evidence" value="ECO:0007669"/>
    <property type="project" value="InterPro"/>
</dbReference>
<reference evidence="9" key="1">
    <citation type="submission" date="2016-02" db="EMBL/GenBank/DDBJ databases">
        <title>Draft genome sequence of Microdochium bolleyi, a fungal endophyte of beachgrass.</title>
        <authorList>
            <consortium name="DOE Joint Genome Institute"/>
            <person name="David A.S."/>
            <person name="May G."/>
            <person name="Haridas S."/>
            <person name="Lim J."/>
            <person name="Wang M."/>
            <person name="Labutti K."/>
            <person name="Lipzen A."/>
            <person name="Barry K."/>
            <person name="Grigoriev I.V."/>
        </authorList>
    </citation>
    <scope>NUCLEOTIDE SEQUENCE [LARGE SCALE GENOMIC DNA]</scope>
    <source>
        <strain evidence="9">J235TASD1</strain>
    </source>
</reference>
<feature type="transmembrane region" description="Helical" evidence="6">
    <location>
        <begin position="64"/>
        <end position="85"/>
    </location>
</feature>
<keyword evidence="3 6" id="KW-1133">Transmembrane helix</keyword>
<keyword evidence="9" id="KW-1185">Reference proteome</keyword>
<evidence type="ECO:0000256" key="2">
    <source>
        <dbReference type="ARBA" id="ARBA00022692"/>
    </source>
</evidence>
<accession>A0A136IJI2</accession>
<dbReference type="FunFam" id="1.20.1250.20:FF:000011">
    <property type="entry name" value="MFS multidrug transporter, putative"/>
    <property type="match status" value="1"/>
</dbReference>
<feature type="transmembrane region" description="Helical" evidence="6">
    <location>
        <begin position="97"/>
        <end position="120"/>
    </location>
</feature>
<protein>
    <submittedName>
        <fullName evidence="8">Major facilitator superfamily domain-containing protein</fullName>
    </submittedName>
</protein>
<sequence length="530" mass="59033">MSGIDASSGLHQPPSHNGTPTEPRAKHEGIGGPARHDRHAFQVDWDDGYEHDVSPMRFSGVKKWLIVFVIAHVSLCVTCASSIYTKTFDGMEAEFQNIRIISMLGLSTFVLGLSLGPMVISPLSEFYGRRPIYIVSWTLYLICLVPQAFAKNVETILVFRFLSASTGGVFLAVAGGTVRDIFPTAVLQAPMALLSIFTMSGPSLGPVIGGAINFIVDWRWTYYFLIIWSFLLWVQIVLFIPETFGQIYFSRSQLCSNTDLSYSLGPVLLKRAARRRRAETGDARWFAPIERSNKSIPHTLHLSLLRPFQLLFFEPMCLNLCLYAAILLGIIYLFFGAFPLIFHTVYYFNSWQSGLSFLGIMLGTLVGFLIEPMRNCISRWLYSSHDNVSGGARGEDTPEFRLVPAMLGSVLVPAGLFMFAWTTLPSVHWIFPMIGSVLFGAGNILLFTGIFTFLVDAYPSCAASALAANSFVRNIFAAAFPLFGTQMYEAIGFQWASSLLAFLTVVMMPFPYIFFRYGSAIRKKSRFAAD</sequence>
<feature type="transmembrane region" description="Helical" evidence="6">
    <location>
        <begin position="156"/>
        <end position="178"/>
    </location>
</feature>
<dbReference type="PANTHER" id="PTHR23502:SF7">
    <property type="entry name" value="DRUG_PROTON ANTIPORTER YHK8-RELATED"/>
    <property type="match status" value="1"/>
</dbReference>
<dbReference type="AlphaFoldDB" id="A0A136IJI2"/>
<feature type="transmembrane region" description="Helical" evidence="6">
    <location>
        <begin position="222"/>
        <end position="241"/>
    </location>
</feature>
<dbReference type="GO" id="GO:0005886">
    <property type="term" value="C:plasma membrane"/>
    <property type="evidence" value="ECO:0007669"/>
    <property type="project" value="TreeGrafter"/>
</dbReference>
<dbReference type="GO" id="GO:0042908">
    <property type="term" value="P:xenobiotic transport"/>
    <property type="evidence" value="ECO:0007669"/>
    <property type="project" value="UniProtKB-ARBA"/>
</dbReference>
<dbReference type="Gene3D" id="1.20.1250.20">
    <property type="entry name" value="MFS general substrate transporter like domains"/>
    <property type="match status" value="1"/>
</dbReference>
<dbReference type="PANTHER" id="PTHR23502">
    <property type="entry name" value="MAJOR FACILITATOR SUPERFAMILY"/>
    <property type="match status" value="1"/>
</dbReference>
<dbReference type="EMBL" id="KQ964314">
    <property type="protein sequence ID" value="KXJ84898.1"/>
    <property type="molecule type" value="Genomic_DNA"/>
</dbReference>
<dbReference type="InParanoid" id="A0A136IJI2"/>
<comment type="subcellular location">
    <subcellularLocation>
        <location evidence="1">Membrane</location>
        <topology evidence="1">Multi-pass membrane protein</topology>
    </subcellularLocation>
</comment>
<evidence type="ECO:0000256" key="3">
    <source>
        <dbReference type="ARBA" id="ARBA00022989"/>
    </source>
</evidence>
<dbReference type="InterPro" id="IPR020846">
    <property type="entry name" value="MFS_dom"/>
</dbReference>
<feature type="transmembrane region" description="Helical" evidence="6">
    <location>
        <begin position="429"/>
        <end position="455"/>
    </location>
</feature>
<dbReference type="PROSITE" id="PS00216">
    <property type="entry name" value="SUGAR_TRANSPORT_1"/>
    <property type="match status" value="1"/>
</dbReference>
<keyword evidence="2 6" id="KW-0812">Transmembrane</keyword>
<feature type="transmembrane region" description="Helical" evidence="6">
    <location>
        <begin position="495"/>
        <end position="515"/>
    </location>
</feature>
<dbReference type="Pfam" id="PF07690">
    <property type="entry name" value="MFS_1"/>
    <property type="match status" value="1"/>
</dbReference>
<evidence type="ECO:0000256" key="4">
    <source>
        <dbReference type="ARBA" id="ARBA00023136"/>
    </source>
</evidence>
<evidence type="ECO:0000313" key="9">
    <source>
        <dbReference type="Proteomes" id="UP000070501"/>
    </source>
</evidence>
<feature type="transmembrane region" description="Helical" evidence="6">
    <location>
        <begin position="402"/>
        <end position="423"/>
    </location>
</feature>
<feature type="transmembrane region" description="Helical" evidence="6">
    <location>
        <begin position="132"/>
        <end position="150"/>
    </location>
</feature>
<dbReference type="FunCoup" id="A0A136IJI2">
    <property type="interactions" value="33"/>
</dbReference>
<evidence type="ECO:0000256" key="6">
    <source>
        <dbReference type="SAM" id="Phobius"/>
    </source>
</evidence>
<dbReference type="CDD" id="cd17323">
    <property type="entry name" value="MFS_Tpo1_MDR_like"/>
    <property type="match status" value="1"/>
</dbReference>
<dbReference type="InterPro" id="IPR011701">
    <property type="entry name" value="MFS"/>
</dbReference>
<feature type="transmembrane region" description="Helical" evidence="6">
    <location>
        <begin position="320"/>
        <end position="342"/>
    </location>
</feature>
<name>A0A136IJI2_9PEZI</name>
<proteinExistence type="predicted"/>
<organism evidence="8 9">
    <name type="scientific">Microdochium bolleyi</name>
    <dbReference type="NCBI Taxonomy" id="196109"/>
    <lineage>
        <taxon>Eukaryota</taxon>
        <taxon>Fungi</taxon>
        <taxon>Dikarya</taxon>
        <taxon>Ascomycota</taxon>
        <taxon>Pezizomycotina</taxon>
        <taxon>Sordariomycetes</taxon>
        <taxon>Xylariomycetidae</taxon>
        <taxon>Xylariales</taxon>
        <taxon>Microdochiaceae</taxon>
        <taxon>Microdochium</taxon>
    </lineage>
</organism>
<dbReference type="PROSITE" id="PS50850">
    <property type="entry name" value="MFS"/>
    <property type="match status" value="1"/>
</dbReference>
<evidence type="ECO:0000259" key="7">
    <source>
        <dbReference type="PROSITE" id="PS50850"/>
    </source>
</evidence>
<feature type="transmembrane region" description="Helical" evidence="6">
    <location>
        <begin position="190"/>
        <end position="216"/>
    </location>
</feature>
<evidence type="ECO:0000256" key="5">
    <source>
        <dbReference type="SAM" id="MobiDB-lite"/>
    </source>
</evidence>
<feature type="transmembrane region" description="Helical" evidence="6">
    <location>
        <begin position="354"/>
        <end position="370"/>
    </location>
</feature>
<feature type="region of interest" description="Disordered" evidence="5">
    <location>
        <begin position="1"/>
        <end position="34"/>
    </location>
</feature>
<dbReference type="InterPro" id="IPR036259">
    <property type="entry name" value="MFS_trans_sf"/>
</dbReference>
<evidence type="ECO:0000256" key="1">
    <source>
        <dbReference type="ARBA" id="ARBA00004141"/>
    </source>
</evidence>
<evidence type="ECO:0000313" key="8">
    <source>
        <dbReference type="EMBL" id="KXJ84898.1"/>
    </source>
</evidence>
<keyword evidence="4 6" id="KW-0472">Membrane</keyword>
<dbReference type="Proteomes" id="UP000070501">
    <property type="component" value="Unassembled WGS sequence"/>
</dbReference>
<dbReference type="SUPFAM" id="SSF103473">
    <property type="entry name" value="MFS general substrate transporter"/>
    <property type="match status" value="1"/>
</dbReference>